<gene>
    <name evidence="3" type="ORF">GCM10007301_52400</name>
</gene>
<dbReference type="Proteomes" id="UP000606044">
    <property type="component" value="Unassembled WGS sequence"/>
</dbReference>
<name>A0A917FK88_9HYPH</name>
<organism evidence="3 4">
    <name type="scientific">Azorhizobium oxalatiphilum</name>
    <dbReference type="NCBI Taxonomy" id="980631"/>
    <lineage>
        <taxon>Bacteria</taxon>
        <taxon>Pseudomonadati</taxon>
        <taxon>Pseudomonadota</taxon>
        <taxon>Alphaproteobacteria</taxon>
        <taxon>Hyphomicrobiales</taxon>
        <taxon>Xanthobacteraceae</taxon>
        <taxon>Azorhizobium</taxon>
    </lineage>
</organism>
<proteinExistence type="predicted"/>
<comment type="caution">
    <text evidence="3">The sequence shown here is derived from an EMBL/GenBank/DDBJ whole genome shotgun (WGS) entry which is preliminary data.</text>
</comment>
<evidence type="ECO:0000256" key="2">
    <source>
        <dbReference type="SAM" id="SignalP"/>
    </source>
</evidence>
<evidence type="ECO:0000313" key="3">
    <source>
        <dbReference type="EMBL" id="GGF86038.1"/>
    </source>
</evidence>
<dbReference type="EMBL" id="BMCT01000011">
    <property type="protein sequence ID" value="GGF86038.1"/>
    <property type="molecule type" value="Genomic_DNA"/>
</dbReference>
<feature type="region of interest" description="Disordered" evidence="1">
    <location>
        <begin position="56"/>
        <end position="81"/>
    </location>
</feature>
<dbReference type="AlphaFoldDB" id="A0A917FK88"/>
<feature type="chain" id="PRO_5037019376" evidence="2">
    <location>
        <begin position="25"/>
        <end position="81"/>
    </location>
</feature>
<reference evidence="3" key="1">
    <citation type="journal article" date="2014" name="Int. J. Syst. Evol. Microbiol.">
        <title>Complete genome sequence of Corynebacterium casei LMG S-19264T (=DSM 44701T), isolated from a smear-ripened cheese.</title>
        <authorList>
            <consortium name="US DOE Joint Genome Institute (JGI-PGF)"/>
            <person name="Walter F."/>
            <person name="Albersmeier A."/>
            <person name="Kalinowski J."/>
            <person name="Ruckert C."/>
        </authorList>
    </citation>
    <scope>NUCLEOTIDE SEQUENCE</scope>
    <source>
        <strain evidence="3">CCM 7897</strain>
    </source>
</reference>
<evidence type="ECO:0000256" key="1">
    <source>
        <dbReference type="SAM" id="MobiDB-lite"/>
    </source>
</evidence>
<keyword evidence="2" id="KW-0732">Signal</keyword>
<protein>
    <submittedName>
        <fullName evidence="3">Uncharacterized protein</fullName>
    </submittedName>
</protein>
<feature type="signal peptide" evidence="2">
    <location>
        <begin position="1"/>
        <end position="24"/>
    </location>
</feature>
<sequence>MYRAVLIGVVATLTVAAFAPSASADEYVTRENQVQREVSAEGHLLGARGFEMRMEDNGGHSLFSPGPVQRPYYPRGPKGLF</sequence>
<keyword evidence="4" id="KW-1185">Reference proteome</keyword>
<evidence type="ECO:0000313" key="4">
    <source>
        <dbReference type="Proteomes" id="UP000606044"/>
    </source>
</evidence>
<dbReference type="RefSeq" id="WP_188583828.1">
    <property type="nucleotide sequence ID" value="NZ_BMCT01000011.1"/>
</dbReference>
<accession>A0A917FK88</accession>
<reference evidence="3" key="2">
    <citation type="submission" date="2020-09" db="EMBL/GenBank/DDBJ databases">
        <authorList>
            <person name="Sun Q."/>
            <person name="Sedlacek I."/>
        </authorList>
    </citation>
    <scope>NUCLEOTIDE SEQUENCE</scope>
    <source>
        <strain evidence="3">CCM 7897</strain>
    </source>
</reference>